<sequence length="35" mass="4171">MCTGTQPMLPFRDWPTQRHYPCVSRSQRHMHTGAR</sequence>
<evidence type="ECO:0000313" key="1">
    <source>
        <dbReference type="EMBL" id="KAF5400106.1"/>
    </source>
</evidence>
<proteinExistence type="predicted"/>
<accession>A0A8J4SWN7</accession>
<protein>
    <submittedName>
        <fullName evidence="1">Uncharacterized protein</fullName>
    </submittedName>
</protein>
<name>A0A8J4SWN7_9TREM</name>
<dbReference type="Proteomes" id="UP000748531">
    <property type="component" value="Unassembled WGS sequence"/>
</dbReference>
<keyword evidence="2" id="KW-1185">Reference proteome</keyword>
<comment type="caution">
    <text evidence="1">The sequence shown here is derived from an EMBL/GenBank/DDBJ whole genome shotgun (WGS) entry which is preliminary data.</text>
</comment>
<reference evidence="1" key="1">
    <citation type="submission" date="2019-05" db="EMBL/GenBank/DDBJ databases">
        <title>Annotation for the trematode Paragonimus heterotremus.</title>
        <authorList>
            <person name="Choi Y.-J."/>
        </authorList>
    </citation>
    <scope>NUCLEOTIDE SEQUENCE</scope>
    <source>
        <strain evidence="1">LC</strain>
    </source>
</reference>
<dbReference type="AlphaFoldDB" id="A0A8J4SWN7"/>
<gene>
    <name evidence="1" type="ORF">PHET_06729</name>
</gene>
<dbReference type="EMBL" id="LUCH01003464">
    <property type="protein sequence ID" value="KAF5400106.1"/>
    <property type="molecule type" value="Genomic_DNA"/>
</dbReference>
<evidence type="ECO:0000313" key="2">
    <source>
        <dbReference type="Proteomes" id="UP000748531"/>
    </source>
</evidence>
<organism evidence="1 2">
    <name type="scientific">Paragonimus heterotremus</name>
    <dbReference type="NCBI Taxonomy" id="100268"/>
    <lineage>
        <taxon>Eukaryota</taxon>
        <taxon>Metazoa</taxon>
        <taxon>Spiralia</taxon>
        <taxon>Lophotrochozoa</taxon>
        <taxon>Platyhelminthes</taxon>
        <taxon>Trematoda</taxon>
        <taxon>Digenea</taxon>
        <taxon>Plagiorchiida</taxon>
        <taxon>Troglotremata</taxon>
        <taxon>Troglotrematidae</taxon>
        <taxon>Paragonimus</taxon>
    </lineage>
</organism>